<dbReference type="VEuPathDB" id="TriTrypDB:LmxM.19.1100"/>
<organism evidence="3 4">
    <name type="scientific">Leishmania mexicana (strain MHOM/GT/2001/U1103)</name>
    <dbReference type="NCBI Taxonomy" id="929439"/>
    <lineage>
        <taxon>Eukaryota</taxon>
        <taxon>Discoba</taxon>
        <taxon>Euglenozoa</taxon>
        <taxon>Kinetoplastea</taxon>
        <taxon>Metakinetoplastina</taxon>
        <taxon>Trypanosomatida</taxon>
        <taxon>Trypanosomatidae</taxon>
        <taxon>Leishmaniinae</taxon>
        <taxon>Leishmania</taxon>
    </lineage>
</organism>
<feature type="compositionally biased region" description="Polar residues" evidence="2">
    <location>
        <begin position="448"/>
        <end position="460"/>
    </location>
</feature>
<feature type="compositionally biased region" description="Low complexity" evidence="2">
    <location>
        <begin position="461"/>
        <end position="472"/>
    </location>
</feature>
<dbReference type="Proteomes" id="UP000007259">
    <property type="component" value="Chromosome 19"/>
</dbReference>
<feature type="region of interest" description="Disordered" evidence="2">
    <location>
        <begin position="34"/>
        <end position="149"/>
    </location>
</feature>
<feature type="compositionally biased region" description="Acidic residues" evidence="2">
    <location>
        <begin position="564"/>
        <end position="573"/>
    </location>
</feature>
<evidence type="ECO:0000313" key="4">
    <source>
        <dbReference type="Proteomes" id="UP000007259"/>
    </source>
</evidence>
<feature type="region of interest" description="Disordered" evidence="2">
    <location>
        <begin position="234"/>
        <end position="307"/>
    </location>
</feature>
<dbReference type="OrthoDB" id="267458at2759"/>
<name>E9AS61_LEIMU</name>
<feature type="region of interest" description="Disordered" evidence="2">
    <location>
        <begin position="1229"/>
        <end position="1311"/>
    </location>
</feature>
<feature type="compositionally biased region" description="Low complexity" evidence="2">
    <location>
        <begin position="493"/>
        <end position="516"/>
    </location>
</feature>
<dbReference type="RefSeq" id="XP_003874286.1">
    <property type="nucleotide sequence ID" value="XM_003874237.1"/>
</dbReference>
<gene>
    <name evidence="3" type="ORF">LMXM_19_1100</name>
</gene>
<keyword evidence="4" id="KW-1185">Reference proteome</keyword>
<sequence length="1311" mass="138329">MNDYDELYEDDFEDDELASVAAKSVSCRAAFMSTPHRSAPAINGTASKGGAVTSTAVGHRDAAAESGMEPAPQRPMCSLGSSFSSYQSSSADPLLQSAHELCSSSSHSSSTSSSRQHRDPTHPTNDSGKIPSDAGSVKAHRASPNTNGANGVVVASGFVREPTSLSNFGAVTPASARLSAPQTLEQREIASSGAAKAYVKLGSDDGVQVIARMGGEQLRPMSLSEASATETAASSCASFHSTPHASLSPGRAGSSRHGMPSVGSGSASETGAKHPRRVKFVGQASGSSSDSSCSSDDDGGSGCGRLHGTSPPPFAFIAAPPAAAVAPGIEAPAARNVSAERRHSRSGSVTTHSRKKLLHQSNYTSVDVLEADDDRCHRRTPAEIDAEAAPVDDEEEDHDDANASNTMPPMAAVAGQPQRLAPSPSGAHSDSFTSLTPSASARPSPTSHQAPSLHTTTTAPSSSIAQTTRSSSNRAPLQSGPDSVGAHRNSRPNNSVSAVALQASSSNASPSRPALSEASPKTRATSGTAFRGAIHPRQVTTVCNDTMDARRFDGVYDSKRSCDDSGEVDTDEDHMEKPQKDARSSKQLSSPPLPPSRTSRLSTTTFEDACLSKVGTAKTKGRTNTSTTVAKDGDAPESGERAALLARVAQLREEMATWDRRIARQHALMGAEAGRSDGAAVSSSKCRSADGTGVARSRRGANGGKRRSDSMEQALHTQADAKGDGRPANARLTKLRRENEQLEAQYARQGAGGAEMNVQVLVVRADTQLQKARLRLKEVTAVRRALEHRDKRAAHTIKEVHRRMPTTDELEERQHNEGIYSLKGLLRTVKELKENLERTRAATKMMKAKCAELEAHVRRKHLSSIVPKEYEALCATRDANVKAIEKHKTAISVYTLAFAHELRKASKVACGSDTGVCGTQSSHSSCTTSPFSPAITPTRTESTVKEQQQVIAEYEANKADLLLQQKRTLMYRKQELQASIDKLWQRVQKYNEQIKTNHAQAGLSYFDVNSAAAANPGAPLYAVGGSDPTCSTPATTSAVSARDGSVLVAGSGAVAARKRSLRDVLLSPMKCRIEADAKARCGAATKSLCGGVAAALKGTPENANGNAKHSNLGFKALPALVQAGKRTARAEHRASLPAVKAVLDLPVKGPVQISSSMAADGEMPTSSRDDIEEEVDDHDSIEAVLRKIDADNKRLGHDVFGLEGIERAAPPAFLHSLYDANAVRAADNVPGDGDGFEEESVPHKVKGDSGGYAGGAGHHDHATSAAERLHEVYDRAVLAEPPTEEEEVEAELSAGKSDESGRSTPEWLRDD</sequence>
<feature type="coiled-coil region" evidence="1">
    <location>
        <begin position="822"/>
        <end position="849"/>
    </location>
</feature>
<feature type="region of interest" description="Disordered" evidence="2">
    <location>
        <begin position="333"/>
        <end position="533"/>
    </location>
</feature>
<dbReference type="PhylomeDB" id="E9AS61"/>
<evidence type="ECO:0000256" key="1">
    <source>
        <dbReference type="SAM" id="Coils"/>
    </source>
</evidence>
<feature type="compositionally biased region" description="Low complexity" evidence="2">
    <location>
        <begin position="433"/>
        <end position="447"/>
    </location>
</feature>
<feature type="compositionally biased region" description="Low complexity" evidence="2">
    <location>
        <begin position="78"/>
        <end position="90"/>
    </location>
</feature>
<reference evidence="3 4" key="1">
    <citation type="journal article" date="2011" name="Genome Res.">
        <title>Chromosome and gene copy number variation allow major structural change between species and strains of Leishmania.</title>
        <authorList>
            <person name="Rogers M.B."/>
            <person name="Hilley J.D."/>
            <person name="Dickens N.J."/>
            <person name="Wilkes J."/>
            <person name="Bates P.A."/>
            <person name="Depledge D.P."/>
            <person name="Harris D."/>
            <person name="Her Y."/>
            <person name="Herzyk P."/>
            <person name="Imamura H."/>
            <person name="Otto T.D."/>
            <person name="Sanders M."/>
            <person name="Seeger K."/>
            <person name="Dujardin J.C."/>
            <person name="Berriman M."/>
            <person name="Smith D.F."/>
            <person name="Hertz-Fowler C."/>
            <person name="Mottram J.C."/>
        </authorList>
    </citation>
    <scope>NUCLEOTIDE SEQUENCE [LARGE SCALE GENOMIC DNA]</scope>
    <source>
        <strain evidence="3 4">MHOM/GT/2001/U1103</strain>
    </source>
</reference>
<feature type="region of interest" description="Disordered" evidence="2">
    <location>
        <begin position="672"/>
        <end position="728"/>
    </location>
</feature>
<feature type="region of interest" description="Disordered" evidence="2">
    <location>
        <begin position="1157"/>
        <end position="1177"/>
    </location>
</feature>
<dbReference type="GeneID" id="13447886"/>
<feature type="compositionally biased region" description="Basic and acidic residues" evidence="2">
    <location>
        <begin position="1257"/>
        <end position="1274"/>
    </location>
</feature>
<feature type="coiled-coil region" evidence="1">
    <location>
        <begin position="944"/>
        <end position="993"/>
    </location>
</feature>
<protein>
    <submittedName>
        <fullName evidence="3">Uncharacterized protein</fullName>
    </submittedName>
</protein>
<feature type="compositionally biased region" description="Low complexity" evidence="2">
    <location>
        <begin position="585"/>
        <end position="605"/>
    </location>
</feature>
<evidence type="ECO:0000313" key="3">
    <source>
        <dbReference type="EMBL" id="CBZ25782.1"/>
    </source>
</evidence>
<feature type="compositionally biased region" description="Low complexity" evidence="2">
    <location>
        <begin position="285"/>
        <end position="294"/>
    </location>
</feature>
<feature type="region of interest" description="Disordered" evidence="2">
    <location>
        <begin position="617"/>
        <end position="639"/>
    </location>
</feature>
<feature type="compositionally biased region" description="Low complexity" evidence="2">
    <location>
        <begin position="103"/>
        <end position="114"/>
    </location>
</feature>
<evidence type="ECO:0000256" key="2">
    <source>
        <dbReference type="SAM" id="MobiDB-lite"/>
    </source>
</evidence>
<feature type="compositionally biased region" description="Basic and acidic residues" evidence="2">
    <location>
        <begin position="574"/>
        <end position="584"/>
    </location>
</feature>
<dbReference type="EMBL" id="FR799572">
    <property type="protein sequence ID" value="CBZ25782.1"/>
    <property type="molecule type" value="Genomic_DNA"/>
</dbReference>
<keyword evidence="1" id="KW-0175">Coiled coil</keyword>
<dbReference type="OMA" id="MNDYDEL"/>
<proteinExistence type="predicted"/>
<dbReference type="KEGG" id="lmi:LMXM_19_1100"/>
<feature type="region of interest" description="Disordered" evidence="2">
    <location>
        <begin position="556"/>
        <end position="605"/>
    </location>
</feature>
<feature type="compositionally biased region" description="Basic and acidic residues" evidence="2">
    <location>
        <begin position="1296"/>
        <end position="1311"/>
    </location>
</feature>
<feature type="coiled-coil region" evidence="1">
    <location>
        <begin position="732"/>
        <end position="789"/>
    </location>
</feature>
<feature type="compositionally biased region" description="Acidic residues" evidence="2">
    <location>
        <begin position="384"/>
        <end position="399"/>
    </location>
</feature>
<accession>E9AS61</accession>